<comment type="similarity">
    <text evidence="1">Belongs to the cytochrome P450 family.</text>
</comment>
<dbReference type="GO" id="GO:0016705">
    <property type="term" value="F:oxidoreductase activity, acting on paired donors, with incorporation or reduction of molecular oxygen"/>
    <property type="evidence" value="ECO:0007669"/>
    <property type="project" value="InterPro"/>
</dbReference>
<dbReference type="InterPro" id="IPR001128">
    <property type="entry name" value="Cyt_P450"/>
</dbReference>
<dbReference type="InterPro" id="IPR036396">
    <property type="entry name" value="Cyt_P450_sf"/>
</dbReference>
<dbReference type="GO" id="GO:0004497">
    <property type="term" value="F:monooxygenase activity"/>
    <property type="evidence" value="ECO:0007669"/>
    <property type="project" value="InterPro"/>
</dbReference>
<protein>
    <submittedName>
        <fullName evidence="2">Cytochrome P450</fullName>
    </submittedName>
</protein>
<dbReference type="PANTHER" id="PTHR46696:SF1">
    <property type="entry name" value="CYTOCHROME P450 YJIB-RELATED"/>
    <property type="match status" value="1"/>
</dbReference>
<evidence type="ECO:0000313" key="3">
    <source>
        <dbReference type="Proteomes" id="UP000664914"/>
    </source>
</evidence>
<proteinExistence type="inferred from homology"/>
<reference evidence="2" key="1">
    <citation type="submission" date="2020-07" db="EMBL/GenBank/DDBJ databases">
        <authorList>
            <person name="Camacho E."/>
        </authorList>
    </citation>
    <scope>NUCLEOTIDE SEQUENCE</scope>
    <source>
        <strain evidence="2">MPO218</strain>
    </source>
</reference>
<dbReference type="Gene3D" id="1.10.630.10">
    <property type="entry name" value="Cytochrome P450"/>
    <property type="match status" value="1"/>
</dbReference>
<evidence type="ECO:0000313" key="2">
    <source>
        <dbReference type="EMBL" id="QTH21362.1"/>
    </source>
</evidence>
<sequence>MEYDPFSDEAMRDPHALYTRLRQAPGPHFIEKYNAWALVHFEDVWTVSVKHEADITFTAGQPLTNVLLGEPIPHAFPSMDMSEHRKWRRVVHADYTKGNVEKDRDRITALARELLAPLAARKRFDFYTDYVNRLFAINAGHNLGIDRDNAIEWRRLIDETMHRDPGQVGTSSARNQQAGMELHRQLHAYVERIRRDPTLAGGHCAKYLDAEVEGRRLENQDIVNIIIIFLTVGSGTTPNVCAGTVYYLARHPEQRDAVLADPALIPKAFFEAARIDQPTNMLCRRAVNDFSVRGAEIKAGQNLLMIYASANRDEAEFERADAFDIFRSYPRDLTYGIGGHKCLGMHLATMAGTIALQEFFKVSGRYEVDAAHCTRAYGEFLSGFDHLPVILGA</sequence>
<dbReference type="Proteomes" id="UP000664914">
    <property type="component" value="Chromosome"/>
</dbReference>
<dbReference type="InterPro" id="IPR002397">
    <property type="entry name" value="Cyt_P450_B"/>
</dbReference>
<organism evidence="2 3">
    <name type="scientific">Rhizorhabdus wittichii</name>
    <dbReference type="NCBI Taxonomy" id="160791"/>
    <lineage>
        <taxon>Bacteria</taxon>
        <taxon>Pseudomonadati</taxon>
        <taxon>Pseudomonadota</taxon>
        <taxon>Alphaproteobacteria</taxon>
        <taxon>Sphingomonadales</taxon>
        <taxon>Sphingomonadaceae</taxon>
        <taxon>Rhizorhabdus</taxon>
    </lineage>
</organism>
<dbReference type="SUPFAM" id="SSF48264">
    <property type="entry name" value="Cytochrome P450"/>
    <property type="match status" value="1"/>
</dbReference>
<dbReference type="AlphaFoldDB" id="A0A975D1U5"/>
<dbReference type="GO" id="GO:0020037">
    <property type="term" value="F:heme binding"/>
    <property type="evidence" value="ECO:0007669"/>
    <property type="project" value="InterPro"/>
</dbReference>
<name>A0A975D1U5_9SPHN</name>
<dbReference type="GO" id="GO:0005506">
    <property type="term" value="F:iron ion binding"/>
    <property type="evidence" value="ECO:0007669"/>
    <property type="project" value="InterPro"/>
</dbReference>
<dbReference type="PANTHER" id="PTHR46696">
    <property type="entry name" value="P450, PUTATIVE (EUROFUNG)-RELATED"/>
    <property type="match status" value="1"/>
</dbReference>
<dbReference type="EMBL" id="CP059319">
    <property type="protein sequence ID" value="QTH21362.1"/>
    <property type="molecule type" value="Genomic_DNA"/>
</dbReference>
<accession>A0A975D1U5</accession>
<dbReference type="RefSeq" id="WP_016745882.1">
    <property type="nucleotide sequence ID" value="NZ_CP059319.1"/>
</dbReference>
<gene>
    <name evidence="2" type="ORF">HRJ34_24085</name>
</gene>
<dbReference type="Pfam" id="PF00067">
    <property type="entry name" value="p450"/>
    <property type="match status" value="1"/>
</dbReference>
<evidence type="ECO:0000256" key="1">
    <source>
        <dbReference type="ARBA" id="ARBA00010617"/>
    </source>
</evidence>
<dbReference type="PRINTS" id="PR00359">
    <property type="entry name" value="BP450"/>
</dbReference>
<reference evidence="2" key="2">
    <citation type="submission" date="2021-04" db="EMBL/GenBank/DDBJ databases">
        <title>Isolation and genomic analysis of the ibuprofen-degrading bacterium Sphingomonas strain MPO218.</title>
        <authorList>
            <person name="Aulestia M."/>
            <person name="Flores A."/>
            <person name="Mangas E.L."/>
            <person name="Perez-Pulido A.J."/>
            <person name="Santero E."/>
            <person name="Camacho E.M."/>
        </authorList>
    </citation>
    <scope>NUCLEOTIDE SEQUENCE</scope>
    <source>
        <strain evidence="2">MPO218</strain>
    </source>
</reference>